<reference evidence="1 2" key="1">
    <citation type="submission" date="2022-04" db="EMBL/GenBank/DDBJ databases">
        <title>Positive selection, recombination, and allopatry shape intraspecific diversity of widespread and dominant cyanobacteria.</title>
        <authorList>
            <person name="Wei J."/>
            <person name="Shu W."/>
            <person name="Hu C."/>
        </authorList>
    </citation>
    <scope>NUCLEOTIDE SEQUENCE [LARGE SCALE GENOMIC DNA]</scope>
    <source>
        <strain evidence="1 2">GB2-A5</strain>
    </source>
</reference>
<name>A0ABV0JWD2_9CYAN</name>
<gene>
    <name evidence="1" type="ORF">NDI37_25210</name>
</gene>
<dbReference type="RefSeq" id="WP_190425877.1">
    <property type="nucleotide sequence ID" value="NZ_JAMPKK010000085.1"/>
</dbReference>
<sequence length="168" mass="19113">MRLHFSIGENAITLWYWGGCDRALVLGRMRSRFVLGRMRSRLLWKWRMRSRFGIRKNAITLWYWGGCDRACCGSGECDRACCGSGECARALVLGRIRSRFGIGEGAIALVVEVENAIALWLWWDEDAIALYVGEDAILTFHNLLHHTPSKRRKCTHPDQSPATMVNPS</sequence>
<dbReference type="Proteomes" id="UP001442494">
    <property type="component" value="Unassembled WGS sequence"/>
</dbReference>
<keyword evidence="2" id="KW-1185">Reference proteome</keyword>
<proteinExistence type="predicted"/>
<protein>
    <submittedName>
        <fullName evidence="1">Uncharacterized protein</fullName>
    </submittedName>
</protein>
<evidence type="ECO:0000313" key="1">
    <source>
        <dbReference type="EMBL" id="MEP0867748.1"/>
    </source>
</evidence>
<accession>A0ABV0JWD2</accession>
<evidence type="ECO:0000313" key="2">
    <source>
        <dbReference type="Proteomes" id="UP001442494"/>
    </source>
</evidence>
<dbReference type="EMBL" id="JAMPKK010000085">
    <property type="protein sequence ID" value="MEP0867748.1"/>
    <property type="molecule type" value="Genomic_DNA"/>
</dbReference>
<organism evidence="1 2">
    <name type="scientific">Funiculus sociatus GB2-A5</name>
    <dbReference type="NCBI Taxonomy" id="2933946"/>
    <lineage>
        <taxon>Bacteria</taxon>
        <taxon>Bacillati</taxon>
        <taxon>Cyanobacteriota</taxon>
        <taxon>Cyanophyceae</taxon>
        <taxon>Coleofasciculales</taxon>
        <taxon>Coleofasciculaceae</taxon>
        <taxon>Funiculus</taxon>
    </lineage>
</organism>
<comment type="caution">
    <text evidence="1">The sequence shown here is derived from an EMBL/GenBank/DDBJ whole genome shotgun (WGS) entry which is preliminary data.</text>
</comment>